<name>A0ABR2G5K6_9ROSI</name>
<protein>
    <submittedName>
        <fullName evidence="2">Uncharacterized protein</fullName>
    </submittedName>
</protein>
<proteinExistence type="predicted"/>
<feature type="signal peptide" evidence="1">
    <location>
        <begin position="1"/>
        <end position="18"/>
    </location>
</feature>
<sequence>MALGLVVFLWVMEEWVGSMEMRIGQWRLPENLGGEDHEFSERLMKMYEGWFLSRDKGEVVTEARLLWDECVGRWR</sequence>
<organism evidence="2 3">
    <name type="scientific">Hibiscus sabdariffa</name>
    <name type="common">roselle</name>
    <dbReference type="NCBI Taxonomy" id="183260"/>
    <lineage>
        <taxon>Eukaryota</taxon>
        <taxon>Viridiplantae</taxon>
        <taxon>Streptophyta</taxon>
        <taxon>Embryophyta</taxon>
        <taxon>Tracheophyta</taxon>
        <taxon>Spermatophyta</taxon>
        <taxon>Magnoliopsida</taxon>
        <taxon>eudicotyledons</taxon>
        <taxon>Gunneridae</taxon>
        <taxon>Pentapetalae</taxon>
        <taxon>rosids</taxon>
        <taxon>malvids</taxon>
        <taxon>Malvales</taxon>
        <taxon>Malvaceae</taxon>
        <taxon>Malvoideae</taxon>
        <taxon>Hibiscus</taxon>
    </lineage>
</organism>
<evidence type="ECO:0000313" key="2">
    <source>
        <dbReference type="EMBL" id="KAK8595846.1"/>
    </source>
</evidence>
<dbReference type="EMBL" id="JBBPBM010000002">
    <property type="protein sequence ID" value="KAK8595846.1"/>
    <property type="molecule type" value="Genomic_DNA"/>
</dbReference>
<keyword evidence="3" id="KW-1185">Reference proteome</keyword>
<evidence type="ECO:0000256" key="1">
    <source>
        <dbReference type="SAM" id="SignalP"/>
    </source>
</evidence>
<accession>A0ABR2G5K6</accession>
<dbReference type="Proteomes" id="UP001472677">
    <property type="component" value="Unassembled WGS sequence"/>
</dbReference>
<keyword evidence="1" id="KW-0732">Signal</keyword>
<feature type="chain" id="PRO_5046500667" evidence="1">
    <location>
        <begin position="19"/>
        <end position="75"/>
    </location>
</feature>
<evidence type="ECO:0000313" key="3">
    <source>
        <dbReference type="Proteomes" id="UP001472677"/>
    </source>
</evidence>
<gene>
    <name evidence="2" type="ORF">V6N12_064355</name>
</gene>
<comment type="caution">
    <text evidence="2">The sequence shown here is derived from an EMBL/GenBank/DDBJ whole genome shotgun (WGS) entry which is preliminary data.</text>
</comment>
<reference evidence="2 3" key="1">
    <citation type="journal article" date="2024" name="G3 (Bethesda)">
        <title>Genome assembly of Hibiscus sabdariffa L. provides insights into metabolisms of medicinal natural products.</title>
        <authorList>
            <person name="Kim T."/>
        </authorList>
    </citation>
    <scope>NUCLEOTIDE SEQUENCE [LARGE SCALE GENOMIC DNA]</scope>
    <source>
        <strain evidence="2">TK-2024</strain>
        <tissue evidence="2">Old leaves</tissue>
    </source>
</reference>